<sequence length="496" mass="55684">MSQDPEQPELWAAVKRRYGPYDVQRFDNLLQASVGSASFGKVHVDCKFLFKKSKWGTLDNRKAGIIYLELTFSQPGDYRLSSATIQVTLDDEDKHLVQEFPNYDKPSPLQIRECGPRQILGGPRSETVLTRNKVMPELDVGSVAGIGGVGHESVKKTVRECLWRFESHIQASKKAKARAGAYKVLQWNITENELQPQPSHRNTFYTAFSFDHGGQPFFMAVEVRGKLRSKTSDFRHKLGRMARFSRSLQSPRSTTTLIHFKKSQKFTTPLDDLERRLHQDLRDVNMPDPAPEAKEQIVPEIQPPELAQPPLTVLPTEVHRLLEEQEIEGPATDEIVAHASEILRPLMTPNAPASGPYNSAQEQRPIEGITSSDGPQSHASTWKVALDPTVHPVAIWIWVMQIVAAFLGHVSSLEPFADRVDKAIYKAFLSASGTYLARIKVEFAAKYSLMREGFYWDSSNVKYEDGYINLQPDLTKCIFDDKGSSGIASGTAFSKI</sequence>
<reference evidence="1" key="1">
    <citation type="submission" date="2022-12" db="EMBL/GenBank/DDBJ databases">
        <title>Genome Sequence of Lasiodiplodia mahajangana.</title>
        <authorList>
            <person name="Buettner E."/>
        </authorList>
    </citation>
    <scope>NUCLEOTIDE SEQUENCE</scope>
    <source>
        <strain evidence="1">VT137</strain>
    </source>
</reference>
<evidence type="ECO:0000313" key="2">
    <source>
        <dbReference type="Proteomes" id="UP001153332"/>
    </source>
</evidence>
<protein>
    <submittedName>
        <fullName evidence="1">Uncharacterized protein</fullName>
    </submittedName>
</protein>
<organism evidence="1 2">
    <name type="scientific">Lasiodiplodia mahajangana</name>
    <dbReference type="NCBI Taxonomy" id="1108764"/>
    <lineage>
        <taxon>Eukaryota</taxon>
        <taxon>Fungi</taxon>
        <taxon>Dikarya</taxon>
        <taxon>Ascomycota</taxon>
        <taxon>Pezizomycotina</taxon>
        <taxon>Dothideomycetes</taxon>
        <taxon>Dothideomycetes incertae sedis</taxon>
        <taxon>Botryosphaeriales</taxon>
        <taxon>Botryosphaeriaceae</taxon>
        <taxon>Lasiodiplodia</taxon>
    </lineage>
</organism>
<comment type="caution">
    <text evidence="1">The sequence shown here is derived from an EMBL/GenBank/DDBJ whole genome shotgun (WGS) entry which is preliminary data.</text>
</comment>
<proteinExistence type="predicted"/>
<dbReference type="Proteomes" id="UP001153332">
    <property type="component" value="Unassembled WGS sequence"/>
</dbReference>
<evidence type="ECO:0000313" key="1">
    <source>
        <dbReference type="EMBL" id="KAJ8130725.1"/>
    </source>
</evidence>
<dbReference type="EMBL" id="JAPUUL010000437">
    <property type="protein sequence ID" value="KAJ8130725.1"/>
    <property type="molecule type" value="Genomic_DNA"/>
</dbReference>
<accession>A0ACC2JTA5</accession>
<keyword evidence="2" id="KW-1185">Reference proteome</keyword>
<gene>
    <name evidence="1" type="ORF">O1611_g2904</name>
</gene>
<name>A0ACC2JTA5_9PEZI</name>